<keyword evidence="2 3" id="KW-0802">TPR repeat</keyword>
<dbReference type="Pfam" id="PF17128">
    <property type="entry name" value="DUF5107"/>
    <property type="match status" value="1"/>
</dbReference>
<evidence type="ECO:0000256" key="2">
    <source>
        <dbReference type="ARBA" id="ARBA00022803"/>
    </source>
</evidence>
<dbReference type="PANTHER" id="PTHR44943:SF8">
    <property type="entry name" value="TPR REPEAT-CONTAINING PROTEIN MJ0263"/>
    <property type="match status" value="1"/>
</dbReference>
<dbReference type="SMART" id="SM00028">
    <property type="entry name" value="TPR"/>
    <property type="match status" value="7"/>
</dbReference>
<dbReference type="AlphaFoldDB" id="A0A178ILT6"/>
<gene>
    <name evidence="5" type="ORF">AW736_06165</name>
</gene>
<dbReference type="Pfam" id="PF07719">
    <property type="entry name" value="TPR_2"/>
    <property type="match status" value="1"/>
</dbReference>
<sequence>MKDKVTAIVEKATIPTYIPKKAMELPMFFENKPYQGASGRLYPLPFSDRISDDKSNVDYDVYTLENEYVRTQVLPRFGGKILRGYDKIGNYDFIYYNEVIKPALVGLAGPWISGGIEFNFPQHHRPTTYMPLEAVLEKNADGSKTAWVGEVDPFHRMKGMAGITLEPGRSYIKAKIRVYNRTNRPQVFMWWANLAVPVNDSYRTIFPPDVEWVNDHDRRAVMSWPIAKGVYKTARPFDYGDGTDLSQYSAVKVPSSFMVSQGQSDMDFVAGYDGGRQKGIVTVADHHISPGKKMWHWGMGDFGDMWCQNLTDENGPYIELMTGIYTDNQPDFTWLAPYESRVFEQYWYPIRDIGDVKNASIDAAMNVEQREDRLFFGFNVTGSFDGARISVAHKGNVVFEDVANLSPKAAWLREIPMGDMNIEDVTVSLSSRDGKKLVEYTTYKRGQKQPIEPRKPVLRPSEINNIEELYINGLHLEQYKQHNYDAKDYYIEGLNRDPGDVRCNTALARLCLKNGEFEKCVGYSDAAIKRLTLRNQHPVDTEAMYLKGLALKYLGKYDEAYDVLFKAGWNYAHRGAAYYELANIDCMNGKFADALEKLDVSAGLHEGHTKALNLKAAIFRKLGCAEKAREAARTAGLVDPLDMFSRVELARLGDDKEIIETYGGKPENFIDVACDYIGAGFYDDALFALGLTGVDYPLFDYYRALCHDKMGQADKAAEYCKKADSQDTGYCFPSRLEDMAALECGIALYPAGANAYYYLGCLYYDKFRYDAAMSCWEKAIERNGGHAKALRNLALAYFDKKGDFISAKTRMEKALESDTTEPRLLFEYQHLLKNMNIAPEKRLAVYDKHENLMLMRDDSYLDYLTLKSMTADYSTAIELAKTRRFHIYEGGEGKLTRQHAWMHVLYGNELAGKGDLGKAAEIYKDGINMPKSYGEAKTFFNQEAHVYYFTGLLLEKQGLDSMGAFAEAAVYKAAVSELSMFRALALRKLGRFAEAGAVLEEMMRAGDNLIENRDRRTYYGVGSPSPLPFENDIVKNNLVEGYVLKAYASLGLGKFGNAEDHIKKAGDLNPHDFRIYAFHCIKDRIDV</sequence>
<dbReference type="EMBL" id="LRRQ01000048">
    <property type="protein sequence ID" value="OAM90810.1"/>
    <property type="molecule type" value="Genomic_DNA"/>
</dbReference>
<evidence type="ECO:0000256" key="1">
    <source>
        <dbReference type="ARBA" id="ARBA00022737"/>
    </source>
</evidence>
<dbReference type="STRING" id="1184151.AW736_06165"/>
<dbReference type="OrthoDB" id="174931at2"/>
<dbReference type="SUPFAM" id="SSF48452">
    <property type="entry name" value="TPR-like"/>
    <property type="match status" value="2"/>
</dbReference>
<keyword evidence="6" id="KW-1185">Reference proteome</keyword>
<evidence type="ECO:0000259" key="4">
    <source>
        <dbReference type="Pfam" id="PF17128"/>
    </source>
</evidence>
<organism evidence="5 6">
    <name type="scientific">Termitidicoccus mucosus</name>
    <dbReference type="NCBI Taxonomy" id="1184151"/>
    <lineage>
        <taxon>Bacteria</taxon>
        <taxon>Pseudomonadati</taxon>
        <taxon>Verrucomicrobiota</taxon>
        <taxon>Opitutia</taxon>
        <taxon>Opitutales</taxon>
        <taxon>Opitutaceae</taxon>
        <taxon>Termitidicoccus</taxon>
    </lineage>
</organism>
<comment type="caution">
    <text evidence="5">The sequence shown here is derived from an EMBL/GenBank/DDBJ whole genome shotgun (WGS) entry which is preliminary data.</text>
</comment>
<evidence type="ECO:0000256" key="3">
    <source>
        <dbReference type="PROSITE-ProRule" id="PRU00339"/>
    </source>
</evidence>
<dbReference type="PROSITE" id="PS50005">
    <property type="entry name" value="TPR"/>
    <property type="match status" value="1"/>
</dbReference>
<feature type="repeat" description="TPR" evidence="3">
    <location>
        <begin position="753"/>
        <end position="786"/>
    </location>
</feature>
<dbReference type="InterPro" id="IPR051685">
    <property type="entry name" value="Ycf3/AcsC/BcsC/TPR_MFPF"/>
</dbReference>
<reference evidence="5 6" key="1">
    <citation type="submission" date="2016-01" db="EMBL/GenBank/DDBJ databases">
        <title>High potential of lignocellulose degradation of a new Verrucomicrobia species.</title>
        <authorList>
            <person name="Wang Y."/>
            <person name="Shi Y."/>
            <person name="Qiu Z."/>
            <person name="Liu S."/>
            <person name="Yang H."/>
        </authorList>
    </citation>
    <scope>NUCLEOTIDE SEQUENCE [LARGE SCALE GENOMIC DNA]</scope>
    <source>
        <strain evidence="5 6">TSB47</strain>
    </source>
</reference>
<protein>
    <recommendedName>
        <fullName evidence="4">DUF5107 domain-containing protein</fullName>
    </recommendedName>
</protein>
<dbReference type="InterPro" id="IPR019734">
    <property type="entry name" value="TPR_rpt"/>
</dbReference>
<dbReference type="Gene3D" id="1.25.40.10">
    <property type="entry name" value="Tetratricopeptide repeat domain"/>
    <property type="match status" value="4"/>
</dbReference>
<name>A0A178ILT6_9BACT</name>
<dbReference type="Proteomes" id="UP000078486">
    <property type="component" value="Unassembled WGS sequence"/>
</dbReference>
<feature type="domain" description="DUF5107" evidence="4">
    <location>
        <begin position="41"/>
        <end position="350"/>
    </location>
</feature>
<dbReference type="PANTHER" id="PTHR44943">
    <property type="entry name" value="CELLULOSE SYNTHASE OPERON PROTEIN C"/>
    <property type="match status" value="1"/>
</dbReference>
<keyword evidence="1" id="KW-0677">Repeat</keyword>
<dbReference type="InterPro" id="IPR013105">
    <property type="entry name" value="TPR_2"/>
</dbReference>
<evidence type="ECO:0000313" key="6">
    <source>
        <dbReference type="Proteomes" id="UP000078486"/>
    </source>
</evidence>
<accession>A0A178ILT6</accession>
<dbReference type="InterPro" id="IPR011990">
    <property type="entry name" value="TPR-like_helical_dom_sf"/>
</dbReference>
<dbReference type="InterPro" id="IPR033396">
    <property type="entry name" value="DUF5107"/>
</dbReference>
<evidence type="ECO:0000313" key="5">
    <source>
        <dbReference type="EMBL" id="OAM90810.1"/>
    </source>
</evidence>
<proteinExistence type="predicted"/>